<proteinExistence type="predicted"/>
<evidence type="ECO:0000313" key="1">
    <source>
        <dbReference type="EMBL" id="MDR6767515.1"/>
    </source>
</evidence>
<keyword evidence="3" id="KW-1185">Reference proteome</keyword>
<evidence type="ECO:0000313" key="4">
    <source>
        <dbReference type="Proteomes" id="UP001253458"/>
    </source>
</evidence>
<dbReference type="EMBL" id="JAVDTS010000005">
    <property type="protein sequence ID" value="MDR6838737.1"/>
    <property type="molecule type" value="Genomic_DNA"/>
</dbReference>
<dbReference type="EMBL" id="JAVDTL010000004">
    <property type="protein sequence ID" value="MDR6767515.1"/>
    <property type="molecule type" value="Genomic_DNA"/>
</dbReference>
<accession>A0AAJ2BZX9</accession>
<evidence type="ECO:0000313" key="3">
    <source>
        <dbReference type="Proteomes" id="UP001249076"/>
    </source>
</evidence>
<dbReference type="AlphaFoldDB" id="A0AAJ2BZX9"/>
<dbReference type="Proteomes" id="UP001253458">
    <property type="component" value="Unassembled WGS sequence"/>
</dbReference>
<name>A0AAJ2BZX9_ACIDE</name>
<protein>
    <submittedName>
        <fullName evidence="1">Uncharacterized protein</fullName>
    </submittedName>
</protein>
<dbReference type="RefSeq" id="WP_209819992.1">
    <property type="nucleotide sequence ID" value="NZ_JAVDTL010000004.1"/>
</dbReference>
<gene>
    <name evidence="1" type="ORF">J2W88_002796</name>
    <name evidence="2" type="ORF">J2W93_003584</name>
</gene>
<sequence length="93" mass="10579">MPLYEELADKVSDPSEQPGSVVFICRDKVAQSGLKMWDKLLSVFEDFVSRSNSKAIDEVHQRREHALVESFELCLPLLQHGVFVSHHFAPINV</sequence>
<dbReference type="Proteomes" id="UP001249076">
    <property type="component" value="Unassembled WGS sequence"/>
</dbReference>
<reference evidence="1 3" key="1">
    <citation type="submission" date="2023-07" db="EMBL/GenBank/DDBJ databases">
        <title>Sorghum-associated microbial communities from plants grown in Nebraska, USA.</title>
        <authorList>
            <person name="Schachtman D."/>
        </authorList>
    </citation>
    <scope>NUCLEOTIDE SEQUENCE</scope>
    <source>
        <strain evidence="2 3">BE105</strain>
        <strain evidence="1">BE69</strain>
    </source>
</reference>
<evidence type="ECO:0000313" key="2">
    <source>
        <dbReference type="EMBL" id="MDR6838737.1"/>
    </source>
</evidence>
<comment type="caution">
    <text evidence="1">The sequence shown here is derived from an EMBL/GenBank/DDBJ whole genome shotgun (WGS) entry which is preliminary data.</text>
</comment>
<organism evidence="1 4">
    <name type="scientific">Acidovorax delafieldii</name>
    <name type="common">Pseudomonas delafieldii</name>
    <dbReference type="NCBI Taxonomy" id="47920"/>
    <lineage>
        <taxon>Bacteria</taxon>
        <taxon>Pseudomonadati</taxon>
        <taxon>Pseudomonadota</taxon>
        <taxon>Betaproteobacteria</taxon>
        <taxon>Burkholderiales</taxon>
        <taxon>Comamonadaceae</taxon>
        <taxon>Acidovorax</taxon>
    </lineage>
</organism>